<keyword evidence="2" id="KW-1185">Reference proteome</keyword>
<reference evidence="2" key="1">
    <citation type="journal article" date="2011" name="PLoS Genet.">
        <title>Genomic analysis of the necrotrophic fungal pathogens Sclerotinia sclerotiorum and Botrytis cinerea.</title>
        <authorList>
            <person name="Amselem J."/>
            <person name="Cuomo C.A."/>
            <person name="van Kan J.A."/>
            <person name="Viaud M."/>
            <person name="Benito E.P."/>
            <person name="Couloux A."/>
            <person name="Coutinho P.M."/>
            <person name="de Vries R.P."/>
            <person name="Dyer P.S."/>
            <person name="Fillinger S."/>
            <person name="Fournier E."/>
            <person name="Gout L."/>
            <person name="Hahn M."/>
            <person name="Kohn L."/>
            <person name="Lapalu N."/>
            <person name="Plummer K.M."/>
            <person name="Pradier J.M."/>
            <person name="Quevillon E."/>
            <person name="Sharon A."/>
            <person name="Simon A."/>
            <person name="ten Have A."/>
            <person name="Tudzynski B."/>
            <person name="Tudzynski P."/>
            <person name="Wincker P."/>
            <person name="Andrew M."/>
            <person name="Anthouard V."/>
            <person name="Beever R.E."/>
            <person name="Beffa R."/>
            <person name="Benoit I."/>
            <person name="Bouzid O."/>
            <person name="Brault B."/>
            <person name="Chen Z."/>
            <person name="Choquer M."/>
            <person name="Collemare J."/>
            <person name="Cotton P."/>
            <person name="Danchin E.G."/>
            <person name="Da Silva C."/>
            <person name="Gautier A."/>
            <person name="Giraud C."/>
            <person name="Giraud T."/>
            <person name="Gonzalez C."/>
            <person name="Grossetete S."/>
            <person name="Guldener U."/>
            <person name="Henrissat B."/>
            <person name="Howlett B.J."/>
            <person name="Kodira C."/>
            <person name="Kretschmer M."/>
            <person name="Lappartient A."/>
            <person name="Leroch M."/>
            <person name="Levis C."/>
            <person name="Mauceli E."/>
            <person name="Neuveglise C."/>
            <person name="Oeser B."/>
            <person name="Pearson M."/>
            <person name="Poulain J."/>
            <person name="Poussereau N."/>
            <person name="Quesneville H."/>
            <person name="Rascle C."/>
            <person name="Schumacher J."/>
            <person name="Segurens B."/>
            <person name="Sexton A."/>
            <person name="Silva E."/>
            <person name="Sirven C."/>
            <person name="Soanes D.M."/>
            <person name="Talbot N.J."/>
            <person name="Templeton M."/>
            <person name="Yandava C."/>
            <person name="Yarden O."/>
            <person name="Zeng Q."/>
            <person name="Rollins J.A."/>
            <person name="Lebrun M.H."/>
            <person name="Dickman M."/>
        </authorList>
    </citation>
    <scope>NUCLEOTIDE SEQUENCE [LARGE SCALE GENOMIC DNA]</scope>
    <source>
        <strain evidence="2">ATCC 18683 / 1980 / Ss-1</strain>
    </source>
</reference>
<gene>
    <name evidence="1" type="ORF">SS1G_14152</name>
</gene>
<dbReference type="InParanoid" id="A7F971"/>
<name>A7F971_SCLS1</name>
<evidence type="ECO:0000313" key="1">
    <source>
        <dbReference type="EMBL" id="EDO00282.1"/>
    </source>
</evidence>
<dbReference type="EMBL" id="CH476650">
    <property type="protein sequence ID" value="EDO00282.1"/>
    <property type="molecule type" value="Genomic_DNA"/>
</dbReference>
<sequence>MAVSYRIQNSKFTNNPTARHHDRERLNINLSKLREAYKRCES</sequence>
<evidence type="ECO:0000313" key="2">
    <source>
        <dbReference type="Proteomes" id="UP000001312"/>
    </source>
</evidence>
<dbReference type="KEGG" id="ssl:SS1G_14152"/>
<protein>
    <submittedName>
        <fullName evidence="1">Uncharacterized protein</fullName>
    </submittedName>
</protein>
<organism evidence="1 2">
    <name type="scientific">Sclerotinia sclerotiorum (strain ATCC 18683 / 1980 / Ss-1)</name>
    <name type="common">White mold</name>
    <name type="synonym">Whetzelinia sclerotiorum</name>
    <dbReference type="NCBI Taxonomy" id="665079"/>
    <lineage>
        <taxon>Eukaryota</taxon>
        <taxon>Fungi</taxon>
        <taxon>Dikarya</taxon>
        <taxon>Ascomycota</taxon>
        <taxon>Pezizomycotina</taxon>
        <taxon>Leotiomycetes</taxon>
        <taxon>Helotiales</taxon>
        <taxon>Sclerotiniaceae</taxon>
        <taxon>Sclerotinia</taxon>
    </lineage>
</organism>
<accession>A7F971</accession>
<proteinExistence type="predicted"/>
<dbReference type="RefSeq" id="XP_001584869.1">
    <property type="nucleotide sequence ID" value="XM_001584819.1"/>
</dbReference>
<dbReference type="AlphaFoldDB" id="A7F971"/>
<dbReference type="Proteomes" id="UP000001312">
    <property type="component" value="Unassembled WGS sequence"/>
</dbReference>
<dbReference type="GeneID" id="5480946"/>